<organism evidence="4 5">
    <name type="scientific">Evansella caseinilytica</name>
    <dbReference type="NCBI Taxonomy" id="1503961"/>
    <lineage>
        <taxon>Bacteria</taxon>
        <taxon>Bacillati</taxon>
        <taxon>Bacillota</taxon>
        <taxon>Bacilli</taxon>
        <taxon>Bacillales</taxon>
        <taxon>Bacillaceae</taxon>
        <taxon>Evansella</taxon>
    </lineage>
</organism>
<dbReference type="GO" id="GO:0046872">
    <property type="term" value="F:metal ion binding"/>
    <property type="evidence" value="ECO:0007669"/>
    <property type="project" value="UniProtKB-KW"/>
</dbReference>
<dbReference type="InterPro" id="IPR007837">
    <property type="entry name" value="DinB"/>
</dbReference>
<feature type="binding site" evidence="3">
    <location>
        <position position="48"/>
    </location>
    <ligand>
        <name>a divalent metal cation</name>
        <dbReference type="ChEBI" id="CHEBI:60240"/>
    </ligand>
</feature>
<dbReference type="SUPFAM" id="SSF109854">
    <property type="entry name" value="DinB/YfiT-like putative metalloenzymes"/>
    <property type="match status" value="1"/>
</dbReference>
<dbReference type="OrthoDB" id="119432at2"/>
<dbReference type="STRING" id="1503961.SAMN05421736_11684"/>
<accession>A0A1H3TVR7</accession>
<name>A0A1H3TVR7_9BACI</name>
<evidence type="ECO:0000313" key="5">
    <source>
        <dbReference type="Proteomes" id="UP000198935"/>
    </source>
</evidence>
<sequence length="166" mass="18896">MYTNVTQFLQEWKEETAITEKVIGALTDESLEKCFSENSRTLGRLAWHITITIPEYLTEFAFELEDVEMPANVPAKANEIADYFRVACEAVIQSAEQQWTDESLSYMQEAWGERLSKATLLSLLIKHMIHHRGQMTALMRQAGLKVPGCYGPSFEEGQQMGFVPEV</sequence>
<proteinExistence type="inferred from homology"/>
<comment type="similarity">
    <text evidence="1">Belongs to the DinB family.</text>
</comment>
<evidence type="ECO:0000256" key="1">
    <source>
        <dbReference type="ARBA" id="ARBA00008635"/>
    </source>
</evidence>
<dbReference type="InterPro" id="IPR034660">
    <property type="entry name" value="DinB/YfiT-like"/>
</dbReference>
<dbReference type="Proteomes" id="UP000198935">
    <property type="component" value="Unassembled WGS sequence"/>
</dbReference>
<evidence type="ECO:0000313" key="4">
    <source>
        <dbReference type="EMBL" id="SDZ54138.1"/>
    </source>
</evidence>
<evidence type="ECO:0000256" key="3">
    <source>
        <dbReference type="PIRSR" id="PIRSR607837-1"/>
    </source>
</evidence>
<feature type="binding site" evidence="3">
    <location>
        <position position="131"/>
    </location>
    <ligand>
        <name>a divalent metal cation</name>
        <dbReference type="ChEBI" id="CHEBI:60240"/>
    </ligand>
</feature>
<keyword evidence="2 3" id="KW-0479">Metal-binding</keyword>
<dbReference type="AlphaFoldDB" id="A0A1H3TVR7"/>
<dbReference type="Gene3D" id="1.20.120.450">
    <property type="entry name" value="dinb family like domain"/>
    <property type="match status" value="1"/>
</dbReference>
<protein>
    <submittedName>
        <fullName evidence="4">Uncharacterized damage-inducible protein DinB (Forms a four-helix bundle)</fullName>
    </submittedName>
</protein>
<keyword evidence="5" id="KW-1185">Reference proteome</keyword>
<reference evidence="5" key="1">
    <citation type="submission" date="2016-10" db="EMBL/GenBank/DDBJ databases">
        <authorList>
            <person name="Varghese N."/>
            <person name="Submissions S."/>
        </authorList>
    </citation>
    <scope>NUCLEOTIDE SEQUENCE [LARGE SCALE GENOMIC DNA]</scope>
    <source>
        <strain evidence="5">SP</strain>
    </source>
</reference>
<dbReference type="EMBL" id="FNPI01000016">
    <property type="protein sequence ID" value="SDZ54138.1"/>
    <property type="molecule type" value="Genomic_DNA"/>
</dbReference>
<feature type="binding site" evidence="3">
    <location>
        <position position="127"/>
    </location>
    <ligand>
        <name>a divalent metal cation</name>
        <dbReference type="ChEBI" id="CHEBI:60240"/>
    </ligand>
</feature>
<gene>
    <name evidence="4" type="ORF">SAMN05421736_11684</name>
</gene>
<dbReference type="Pfam" id="PF05163">
    <property type="entry name" value="DinB"/>
    <property type="match status" value="1"/>
</dbReference>
<evidence type="ECO:0000256" key="2">
    <source>
        <dbReference type="ARBA" id="ARBA00022723"/>
    </source>
</evidence>